<dbReference type="InterPro" id="IPR005568">
    <property type="entry name" value="Ribosomal_uL6_N"/>
</dbReference>
<organism evidence="3">
    <name type="scientific">Panax ginseng</name>
    <name type="common">Korean ginseng</name>
    <dbReference type="NCBI Taxonomy" id="4054"/>
    <lineage>
        <taxon>Eukaryota</taxon>
        <taxon>Viridiplantae</taxon>
        <taxon>Streptophyta</taxon>
        <taxon>Embryophyta</taxon>
        <taxon>Tracheophyta</taxon>
        <taxon>Spermatophyta</taxon>
        <taxon>Magnoliopsida</taxon>
        <taxon>eudicotyledons</taxon>
        <taxon>Gunneridae</taxon>
        <taxon>Pentapetalae</taxon>
        <taxon>asterids</taxon>
        <taxon>campanulids</taxon>
        <taxon>Apiales</taxon>
        <taxon>Araliaceae</taxon>
        <taxon>Panax</taxon>
    </lineage>
</organism>
<evidence type="ECO:0000256" key="1">
    <source>
        <dbReference type="SAM" id="MobiDB-lite"/>
    </source>
</evidence>
<evidence type="ECO:0000259" key="2">
    <source>
        <dbReference type="Pfam" id="PF03868"/>
    </source>
</evidence>
<dbReference type="GO" id="GO:0006412">
    <property type="term" value="P:translation"/>
    <property type="evidence" value="ECO:0007669"/>
    <property type="project" value="InterPro"/>
</dbReference>
<accession>Q20BM8</accession>
<feature type="domain" description="Large ribosomal subunit protein uL6 N-terminal" evidence="2">
    <location>
        <begin position="4"/>
        <end position="40"/>
    </location>
</feature>
<feature type="compositionally biased region" description="Polar residues" evidence="1">
    <location>
        <begin position="55"/>
        <end position="86"/>
    </location>
</feature>
<reference evidence="3" key="1">
    <citation type="submission" date="2006-01" db="EMBL/GenBank/DDBJ databases">
        <title>Identification of Novel Genes in Panax ginseng Plant.</title>
        <authorList>
            <person name="Wang Y."/>
            <person name="Wang K."/>
            <person name="Bao Y.L."/>
            <person name="Meng X.Y."/>
            <person name="Wu Y."/>
            <person name="Li Y.X."/>
        </authorList>
    </citation>
    <scope>NUCLEOTIDE SEQUENCE</scope>
    <source>
        <tissue evidence="3">Leaf</tissue>
    </source>
</reference>
<dbReference type="Pfam" id="PF03868">
    <property type="entry name" value="Ribosomal_L6e_N"/>
    <property type="match status" value="1"/>
</dbReference>
<dbReference type="AlphaFoldDB" id="Q20BM8"/>
<sequence>MAPKTAKKSRNPDLIRGIGKYSRSATYHKRGLWAIRLRTAAYFQGTTRSRRLPSQPRSHPSSTQLTTSRSHWSTSANPSPPSSGQVSLRGLF</sequence>
<dbReference type="GO" id="GO:0005840">
    <property type="term" value="C:ribosome"/>
    <property type="evidence" value="ECO:0007669"/>
    <property type="project" value="InterPro"/>
</dbReference>
<proteinExistence type="evidence at transcript level"/>
<dbReference type="EMBL" id="DQ384529">
    <property type="protein sequence ID" value="ABD73298.1"/>
    <property type="molecule type" value="mRNA"/>
</dbReference>
<evidence type="ECO:0000313" key="3">
    <source>
        <dbReference type="EMBL" id="ABD73298.1"/>
    </source>
</evidence>
<protein>
    <recommendedName>
        <fullName evidence="2">Large ribosomal subunit protein uL6 N-terminal domain-containing protein</fullName>
    </recommendedName>
</protein>
<feature type="region of interest" description="Disordered" evidence="1">
    <location>
        <begin position="46"/>
        <end position="92"/>
    </location>
</feature>
<name>Q20BM8_PANGI</name>
<dbReference type="GO" id="GO:0003735">
    <property type="term" value="F:structural constituent of ribosome"/>
    <property type="evidence" value="ECO:0007669"/>
    <property type="project" value="InterPro"/>
</dbReference>